<reference evidence="11 12" key="1">
    <citation type="submission" date="2024-05" db="EMBL/GenBank/DDBJ databases">
        <title>Long read based assembly of the Candida bracarensis genome reveals expanded adhesin content.</title>
        <authorList>
            <person name="Marcet-Houben M."/>
            <person name="Ksiezopolska E."/>
            <person name="Gabaldon T."/>
        </authorList>
    </citation>
    <scope>NUCLEOTIDE SEQUENCE [LARGE SCALE GENOMIC DNA]</scope>
    <source>
        <strain evidence="11 12">CBM6</strain>
    </source>
</reference>
<evidence type="ECO:0000256" key="7">
    <source>
        <dbReference type="ARBA" id="ARBA00023128"/>
    </source>
</evidence>
<evidence type="ECO:0000256" key="6">
    <source>
        <dbReference type="ARBA" id="ARBA00022989"/>
    </source>
</evidence>
<keyword evidence="8 9" id="KW-0472">Membrane</keyword>
<dbReference type="Gene3D" id="1.50.40.10">
    <property type="entry name" value="Mitochondrial carrier domain"/>
    <property type="match status" value="1"/>
</dbReference>
<comment type="similarity">
    <text evidence="2 10">Belongs to the mitochondrial carrier (TC 2.A.29) family.</text>
</comment>
<evidence type="ECO:0000256" key="1">
    <source>
        <dbReference type="ARBA" id="ARBA00004225"/>
    </source>
</evidence>
<dbReference type="Pfam" id="PF00153">
    <property type="entry name" value="Mito_carr"/>
    <property type="match status" value="3"/>
</dbReference>
<keyword evidence="12" id="KW-1185">Reference proteome</keyword>
<dbReference type="Proteomes" id="UP001623330">
    <property type="component" value="Unassembled WGS sequence"/>
</dbReference>
<keyword evidence="6" id="KW-1133">Transmembrane helix</keyword>
<feature type="repeat" description="Solcar" evidence="9">
    <location>
        <begin position="24"/>
        <end position="107"/>
    </location>
</feature>
<keyword evidence="3 10" id="KW-0813">Transport</keyword>
<evidence type="ECO:0000256" key="3">
    <source>
        <dbReference type="ARBA" id="ARBA00022448"/>
    </source>
</evidence>
<evidence type="ECO:0000256" key="4">
    <source>
        <dbReference type="ARBA" id="ARBA00022692"/>
    </source>
</evidence>
<dbReference type="InterPro" id="IPR050567">
    <property type="entry name" value="Mitochondrial_Carrier"/>
</dbReference>
<gene>
    <name evidence="11" type="ORF">RNJ44_03833</name>
</gene>
<sequence>MSEEFPTPQLLNELEEGPSNTPFGRVLKDIFAGTMGGVAQVLVGQPFDTTKVRLQTAKTKVGVVEVVQSLLRNEGPLAFYKGMLTPLLGVGVCVSVQFGVNESMKRFFAAYNRNVDGNGSHRPLPLHQYYLCGLTGGVVNSFLAAPIEHVRIRLQTQTTVGSKREYLGPLDCIKKLIKAKAIMRGLLPTMLRAGHGLGTYFAAYEALVVKENTKGIARNEIPAWKLCTFGALSGTILWLSVYPIDVIKSVIQTDNVQNPKHKNSMIRVARYLYAQHGLSSFFKGFVPTMMRAAPANAATFVSFELTMRLLG</sequence>
<dbReference type="EMBL" id="JBEVYD010000004">
    <property type="protein sequence ID" value="KAL3233793.1"/>
    <property type="molecule type" value="Genomic_DNA"/>
</dbReference>
<keyword evidence="5" id="KW-0677">Repeat</keyword>
<evidence type="ECO:0000256" key="2">
    <source>
        <dbReference type="ARBA" id="ARBA00006375"/>
    </source>
</evidence>
<organism evidence="11 12">
    <name type="scientific">Nakaseomyces bracarensis</name>
    <dbReference type="NCBI Taxonomy" id="273131"/>
    <lineage>
        <taxon>Eukaryota</taxon>
        <taxon>Fungi</taxon>
        <taxon>Dikarya</taxon>
        <taxon>Ascomycota</taxon>
        <taxon>Saccharomycotina</taxon>
        <taxon>Saccharomycetes</taxon>
        <taxon>Saccharomycetales</taxon>
        <taxon>Saccharomycetaceae</taxon>
        <taxon>Nakaseomyces</taxon>
    </lineage>
</organism>
<feature type="repeat" description="Solcar" evidence="9">
    <location>
        <begin position="127"/>
        <end position="210"/>
    </location>
</feature>
<comment type="subcellular location">
    <subcellularLocation>
        <location evidence="1">Mitochondrion membrane</location>
        <topology evidence="1">Multi-pass membrane protein</topology>
    </subcellularLocation>
</comment>
<dbReference type="PANTHER" id="PTHR45624:SF51">
    <property type="entry name" value="CARRIER PROTEIN YMC2, MITOCHONDRIAL-RELATED"/>
    <property type="match status" value="1"/>
</dbReference>
<name>A0ABR4NY24_9SACH</name>
<proteinExistence type="inferred from homology"/>
<dbReference type="PROSITE" id="PS50920">
    <property type="entry name" value="SOLCAR"/>
    <property type="match status" value="3"/>
</dbReference>
<evidence type="ECO:0000256" key="8">
    <source>
        <dbReference type="ARBA" id="ARBA00023136"/>
    </source>
</evidence>
<protein>
    <submittedName>
        <fullName evidence="11">Carrier protein YMC2, mitochondrial</fullName>
    </submittedName>
</protein>
<dbReference type="InterPro" id="IPR023395">
    <property type="entry name" value="MCP_dom_sf"/>
</dbReference>
<evidence type="ECO:0000256" key="10">
    <source>
        <dbReference type="RuleBase" id="RU000488"/>
    </source>
</evidence>
<dbReference type="InterPro" id="IPR018108">
    <property type="entry name" value="MCP_transmembrane"/>
</dbReference>
<dbReference type="PANTHER" id="PTHR45624">
    <property type="entry name" value="MITOCHONDRIAL BASIC AMINO ACIDS TRANSPORTER-RELATED"/>
    <property type="match status" value="1"/>
</dbReference>
<comment type="caution">
    <text evidence="11">The sequence shown here is derived from an EMBL/GenBank/DDBJ whole genome shotgun (WGS) entry which is preliminary data.</text>
</comment>
<feature type="repeat" description="Solcar" evidence="9">
    <location>
        <begin position="221"/>
        <end position="309"/>
    </location>
</feature>
<keyword evidence="4 9" id="KW-0812">Transmembrane</keyword>
<accession>A0ABR4NY24</accession>
<dbReference type="SUPFAM" id="SSF103506">
    <property type="entry name" value="Mitochondrial carrier"/>
    <property type="match status" value="1"/>
</dbReference>
<evidence type="ECO:0000313" key="11">
    <source>
        <dbReference type="EMBL" id="KAL3233793.1"/>
    </source>
</evidence>
<evidence type="ECO:0000256" key="5">
    <source>
        <dbReference type="ARBA" id="ARBA00022737"/>
    </source>
</evidence>
<evidence type="ECO:0000256" key="9">
    <source>
        <dbReference type="PROSITE-ProRule" id="PRU00282"/>
    </source>
</evidence>
<evidence type="ECO:0000313" key="12">
    <source>
        <dbReference type="Proteomes" id="UP001623330"/>
    </source>
</evidence>
<keyword evidence="7" id="KW-0496">Mitochondrion</keyword>